<dbReference type="PANTHER" id="PTHR42879:SF2">
    <property type="entry name" value="3-OXOACYL-[ACYL-CARRIER-PROTEIN] REDUCTASE FABG"/>
    <property type="match status" value="1"/>
</dbReference>
<feature type="domain" description="Ketoreductase" evidence="9">
    <location>
        <begin position="6"/>
        <end position="186"/>
    </location>
</feature>
<dbReference type="PRINTS" id="PR00080">
    <property type="entry name" value="SDRFAMILY"/>
</dbReference>
<organism evidence="10">
    <name type="scientific">Caldithrix abyssi</name>
    <dbReference type="NCBI Taxonomy" id="187145"/>
    <lineage>
        <taxon>Bacteria</taxon>
        <taxon>Pseudomonadati</taxon>
        <taxon>Calditrichota</taxon>
        <taxon>Calditrichia</taxon>
        <taxon>Calditrichales</taxon>
        <taxon>Calditrichaceae</taxon>
        <taxon>Caldithrix</taxon>
    </lineage>
</organism>
<dbReference type="InterPro" id="IPR020904">
    <property type="entry name" value="Sc_DH/Rdtase_CS"/>
</dbReference>
<feature type="binding site" evidence="7">
    <location>
        <begin position="12"/>
        <end position="15"/>
    </location>
    <ligand>
        <name>NADP(+)</name>
        <dbReference type="ChEBI" id="CHEBI:58349"/>
    </ligand>
</feature>
<accession>A0A7V4WVP1</accession>
<comment type="pathway">
    <text evidence="8">Lipid metabolism; fatty acid biosynthesis.</text>
</comment>
<keyword evidence="8" id="KW-0275">Fatty acid biosynthesis</keyword>
<dbReference type="Proteomes" id="UP000885779">
    <property type="component" value="Unassembled WGS sequence"/>
</dbReference>
<comment type="function">
    <text evidence="1 8">Catalyzes the NADPH-dependent reduction of beta-ketoacyl-ACP substrates to beta-hydroxyacyl-ACP products, the first reductive step in the elongation cycle of fatty acid biosynthesis.</text>
</comment>
<evidence type="ECO:0000256" key="6">
    <source>
        <dbReference type="PIRSR" id="PIRSR611284-1"/>
    </source>
</evidence>
<comment type="subunit">
    <text evidence="8">Homotetramer.</text>
</comment>
<evidence type="ECO:0000256" key="7">
    <source>
        <dbReference type="PIRSR" id="PIRSR611284-2"/>
    </source>
</evidence>
<gene>
    <name evidence="10" type="primary">fabG</name>
    <name evidence="10" type="ORF">ENK44_11990</name>
</gene>
<dbReference type="SMART" id="SM00822">
    <property type="entry name" value="PKS_KR"/>
    <property type="match status" value="1"/>
</dbReference>
<dbReference type="PRINTS" id="PR00081">
    <property type="entry name" value="GDHRDH"/>
</dbReference>
<dbReference type="NCBIfam" id="NF005559">
    <property type="entry name" value="PRK07231.1"/>
    <property type="match status" value="1"/>
</dbReference>
<dbReference type="GO" id="GO:0004316">
    <property type="term" value="F:3-oxoacyl-[acyl-carrier-protein] reductase (NADPH) activity"/>
    <property type="evidence" value="ECO:0007669"/>
    <property type="project" value="UniProtKB-UniRule"/>
</dbReference>
<dbReference type="SUPFAM" id="SSF51735">
    <property type="entry name" value="NAD(P)-binding Rossmann-fold domains"/>
    <property type="match status" value="1"/>
</dbReference>
<dbReference type="PANTHER" id="PTHR42879">
    <property type="entry name" value="3-OXOACYL-(ACYL-CARRIER-PROTEIN) REDUCTASE"/>
    <property type="match status" value="1"/>
</dbReference>
<dbReference type="AlphaFoldDB" id="A0A7V4WVP1"/>
<comment type="similarity">
    <text evidence="2 8">Belongs to the short-chain dehydrogenases/reductases (SDR) family.</text>
</comment>
<protein>
    <recommendedName>
        <fullName evidence="8">3-oxoacyl-[acyl-carrier-protein] reductase</fullName>
        <ecNumber evidence="8">1.1.1.100</ecNumber>
    </recommendedName>
</protein>
<evidence type="ECO:0000256" key="5">
    <source>
        <dbReference type="ARBA" id="ARBA00048508"/>
    </source>
</evidence>
<evidence type="ECO:0000259" key="9">
    <source>
        <dbReference type="SMART" id="SM00822"/>
    </source>
</evidence>
<comment type="caution">
    <text evidence="10">The sequence shown here is derived from an EMBL/GenBank/DDBJ whole genome shotgun (WGS) entry which is preliminary data.</text>
</comment>
<comment type="catalytic activity">
    <reaction evidence="5 8">
        <text>a (3R)-hydroxyacyl-[ACP] + NADP(+) = a 3-oxoacyl-[ACP] + NADPH + H(+)</text>
        <dbReference type="Rhea" id="RHEA:17397"/>
        <dbReference type="Rhea" id="RHEA-COMP:9916"/>
        <dbReference type="Rhea" id="RHEA-COMP:9945"/>
        <dbReference type="ChEBI" id="CHEBI:15378"/>
        <dbReference type="ChEBI" id="CHEBI:57783"/>
        <dbReference type="ChEBI" id="CHEBI:58349"/>
        <dbReference type="ChEBI" id="CHEBI:78776"/>
        <dbReference type="ChEBI" id="CHEBI:78827"/>
        <dbReference type="EC" id="1.1.1.100"/>
    </reaction>
</comment>
<sequence>MTSDSKAAIVTGSARGIGKAIALRLAEAGYHIVVSDIIEETARETAKEIEDRFGVKTLVVTADVSKAEDAENLIKQTVDTFGAVDVLVNNAGVTRDNLAIRMSEKDWDMVLNINLKGTFLCSQAAAKVMMKKRSGSIVNISSVSGILGTAGQANYASSKAGVIALTKALARELGPRNITVNAIAPGFILTEMTEQLPDKVKEEYLKQIPLNRAGTPEDIARVVEFLISPSASYITGTVIVVSGGMVM</sequence>
<dbReference type="NCBIfam" id="NF004198">
    <property type="entry name" value="PRK05653.1-3"/>
    <property type="match status" value="1"/>
</dbReference>
<proteinExistence type="inferred from homology"/>
<dbReference type="NCBIfam" id="TIGR01830">
    <property type="entry name" value="3oxo_ACP_reduc"/>
    <property type="match status" value="1"/>
</dbReference>
<keyword evidence="8" id="KW-0443">Lipid metabolism</keyword>
<dbReference type="InterPro" id="IPR011284">
    <property type="entry name" value="3oxo_ACP_reduc"/>
</dbReference>
<name>A0A7V4WVP1_CALAY</name>
<feature type="binding site" evidence="7">
    <location>
        <position position="90"/>
    </location>
    <ligand>
        <name>NADP(+)</name>
        <dbReference type="ChEBI" id="CHEBI:58349"/>
    </ligand>
</feature>
<dbReference type="FunFam" id="3.40.50.720:FF:000115">
    <property type="entry name" value="3-oxoacyl-[acyl-carrier-protein] reductase FabG"/>
    <property type="match status" value="1"/>
</dbReference>
<feature type="active site" description="Proton acceptor" evidence="6">
    <location>
        <position position="155"/>
    </location>
</feature>
<dbReference type="GO" id="GO:0006633">
    <property type="term" value="P:fatty acid biosynthetic process"/>
    <property type="evidence" value="ECO:0007669"/>
    <property type="project" value="UniProtKB-UniPathway"/>
</dbReference>
<dbReference type="EC" id="1.1.1.100" evidence="8"/>
<dbReference type="InterPro" id="IPR050259">
    <property type="entry name" value="SDR"/>
</dbReference>
<dbReference type="CDD" id="cd05333">
    <property type="entry name" value="BKR_SDR_c"/>
    <property type="match status" value="1"/>
</dbReference>
<dbReference type="PROSITE" id="PS00061">
    <property type="entry name" value="ADH_SHORT"/>
    <property type="match status" value="1"/>
</dbReference>
<dbReference type="UniPathway" id="UPA00094"/>
<keyword evidence="8" id="KW-0444">Lipid biosynthesis</keyword>
<dbReference type="InterPro" id="IPR057326">
    <property type="entry name" value="KR_dom"/>
</dbReference>
<evidence type="ECO:0000256" key="8">
    <source>
        <dbReference type="RuleBase" id="RU366074"/>
    </source>
</evidence>
<evidence type="ECO:0000256" key="2">
    <source>
        <dbReference type="ARBA" id="ARBA00006484"/>
    </source>
</evidence>
<dbReference type="InterPro" id="IPR036291">
    <property type="entry name" value="NAD(P)-bd_dom_sf"/>
</dbReference>
<reference evidence="10" key="1">
    <citation type="journal article" date="2020" name="mSystems">
        <title>Genome- and Community-Level Interaction Insights into Carbon Utilization and Element Cycling Functions of Hydrothermarchaeota in Hydrothermal Sediment.</title>
        <authorList>
            <person name="Zhou Z."/>
            <person name="Liu Y."/>
            <person name="Xu W."/>
            <person name="Pan J."/>
            <person name="Luo Z.H."/>
            <person name="Li M."/>
        </authorList>
    </citation>
    <scope>NUCLEOTIDE SEQUENCE [LARGE SCALE GENOMIC DNA]</scope>
    <source>
        <strain evidence="10">HyVt-577</strain>
    </source>
</reference>
<evidence type="ECO:0000313" key="10">
    <source>
        <dbReference type="EMBL" id="HGY56420.1"/>
    </source>
</evidence>
<keyword evidence="4 8" id="KW-0560">Oxidoreductase</keyword>
<dbReference type="Pfam" id="PF13561">
    <property type="entry name" value="adh_short_C2"/>
    <property type="match status" value="1"/>
</dbReference>
<feature type="binding site" evidence="7">
    <location>
        <position position="188"/>
    </location>
    <ligand>
        <name>NADP(+)</name>
        <dbReference type="ChEBI" id="CHEBI:58349"/>
    </ligand>
</feature>
<keyword evidence="3 7" id="KW-0521">NADP</keyword>
<evidence type="ECO:0000256" key="3">
    <source>
        <dbReference type="ARBA" id="ARBA00022857"/>
    </source>
</evidence>
<keyword evidence="8" id="KW-0276">Fatty acid metabolism</keyword>
<dbReference type="Gene3D" id="3.40.50.720">
    <property type="entry name" value="NAD(P)-binding Rossmann-like Domain"/>
    <property type="match status" value="1"/>
</dbReference>
<dbReference type="InterPro" id="IPR002347">
    <property type="entry name" value="SDR_fam"/>
</dbReference>
<evidence type="ECO:0000256" key="4">
    <source>
        <dbReference type="ARBA" id="ARBA00023002"/>
    </source>
</evidence>
<evidence type="ECO:0000256" key="1">
    <source>
        <dbReference type="ARBA" id="ARBA00002607"/>
    </source>
</evidence>
<feature type="binding site" evidence="7">
    <location>
        <begin position="155"/>
        <end position="159"/>
    </location>
    <ligand>
        <name>NADP(+)</name>
        <dbReference type="ChEBI" id="CHEBI:58349"/>
    </ligand>
</feature>
<dbReference type="GO" id="GO:0051287">
    <property type="term" value="F:NAD binding"/>
    <property type="evidence" value="ECO:0007669"/>
    <property type="project" value="UniProtKB-UniRule"/>
</dbReference>
<dbReference type="EMBL" id="DRQG01000110">
    <property type="protein sequence ID" value="HGY56420.1"/>
    <property type="molecule type" value="Genomic_DNA"/>
</dbReference>
<dbReference type="NCBIfam" id="NF009466">
    <property type="entry name" value="PRK12826.1-2"/>
    <property type="match status" value="1"/>
</dbReference>